<accession>A0A806FIV4</accession>
<proteinExistence type="predicted"/>
<evidence type="ECO:0000313" key="1">
    <source>
        <dbReference type="EMBL" id="AEK30623.1"/>
    </source>
</evidence>
<dbReference type="KEGG" id="bnm:BALAC2494_02047"/>
<protein>
    <submittedName>
        <fullName evidence="1">Uncharacterized protein</fullName>
    </submittedName>
</protein>
<dbReference type="AlphaFoldDB" id="A0A806FIV4"/>
<dbReference type="EMBL" id="CP002915">
    <property type="protein sequence ID" value="AEK30623.1"/>
    <property type="molecule type" value="Genomic_DNA"/>
</dbReference>
<reference evidence="1 2" key="1">
    <citation type="journal article" date="2011" name="J. Bacteriol.">
        <title>Genome Sequence of the Probiotic Strain Bifidobacterium animalis subsp. lactis CNCM I-2494.</title>
        <authorList>
            <person name="Chervaux C."/>
            <person name="Grimaldi C."/>
            <person name="Bolotin A."/>
            <person name="Quinquis B."/>
            <person name="Legrain-Raspaud S."/>
            <person name="van Hylckama Vlieg J.E."/>
            <person name="Denariaz G."/>
            <person name="Smokvina T."/>
        </authorList>
    </citation>
    <scope>NUCLEOTIDE SEQUENCE [LARGE SCALE GENOMIC DNA]</scope>
    <source>
        <strain evidence="1 2">CNCM I-2494</strain>
    </source>
</reference>
<dbReference type="Proteomes" id="UP000008394">
    <property type="component" value="Chromosome"/>
</dbReference>
<sequence length="30" mass="3429">MPILPALLDFKPPLARRKPLELLANDYVSH</sequence>
<gene>
    <name evidence="1" type="ORF">BALAC2494_02047</name>
</gene>
<organism evidence="1 2">
    <name type="scientific">Bifidobacterium animalis subsp. lactis CNCM I-2494</name>
    <dbReference type="NCBI Taxonomy" id="1042403"/>
    <lineage>
        <taxon>Bacteria</taxon>
        <taxon>Bacillati</taxon>
        <taxon>Actinomycetota</taxon>
        <taxon>Actinomycetes</taxon>
        <taxon>Bifidobacteriales</taxon>
        <taxon>Bifidobacteriaceae</taxon>
        <taxon>Bifidobacterium</taxon>
    </lineage>
</organism>
<name>A0A806FIV4_BIFAN</name>
<evidence type="ECO:0000313" key="2">
    <source>
        <dbReference type="Proteomes" id="UP000008394"/>
    </source>
</evidence>